<reference evidence="1 2" key="1">
    <citation type="submission" date="2017-04" db="EMBL/GenBank/DDBJ databases">
        <title>Complete genome sequence of Burkholderia cenocepacia PC184 Midwest clone.</title>
        <authorList>
            <person name="Mulks M.H."/>
            <person name="Cooper V.S."/>
        </authorList>
    </citation>
    <scope>NUCLEOTIDE SEQUENCE [LARGE SCALE GENOMIC DNA]</scope>
    <source>
        <strain evidence="1 2">PC184 Mulks</strain>
    </source>
</reference>
<accession>A0AAD0NFC8</accession>
<dbReference type="EMBL" id="CP021069">
    <property type="protein sequence ID" value="AWG33190.1"/>
    <property type="molecule type" value="Genomic_DNA"/>
</dbReference>
<proteinExistence type="predicted"/>
<name>A0AAD0NFC8_9BURK</name>
<dbReference type="AlphaFoldDB" id="A0AAD0NFC8"/>
<evidence type="ECO:0000313" key="1">
    <source>
        <dbReference type="EMBL" id="AWG33190.1"/>
    </source>
</evidence>
<protein>
    <submittedName>
        <fullName evidence="1">Uncharacterized protein</fullName>
    </submittedName>
</protein>
<sequence length="102" mass="10664">MDAGFWVWDAAGRLILDGTSRAGRIVGIVYTGGGAGSSPADLSGGAPFWAFMPQWIFRRVSGAEPTPVVAIDAYGISWSYSGNTSGSNAYAPVPGWLVFGVY</sequence>
<dbReference type="Proteomes" id="UP000244809">
    <property type="component" value="Chromosome 3"/>
</dbReference>
<organism evidence="1 2">
    <name type="scientific">Burkholderia cenocepacia</name>
    <dbReference type="NCBI Taxonomy" id="95486"/>
    <lineage>
        <taxon>Bacteria</taxon>
        <taxon>Pseudomonadati</taxon>
        <taxon>Pseudomonadota</taxon>
        <taxon>Betaproteobacteria</taxon>
        <taxon>Burkholderiales</taxon>
        <taxon>Burkholderiaceae</taxon>
        <taxon>Burkholderia</taxon>
        <taxon>Burkholderia cepacia complex</taxon>
    </lineage>
</organism>
<gene>
    <name evidence="1" type="ORF">B9Z07_31630</name>
</gene>
<evidence type="ECO:0000313" key="2">
    <source>
        <dbReference type="Proteomes" id="UP000244809"/>
    </source>
</evidence>
<dbReference type="RefSeq" id="WP_105797706.1">
    <property type="nucleotide sequence ID" value="NZ_CADEUB010000012.1"/>
</dbReference>